<dbReference type="Pfam" id="PF12799">
    <property type="entry name" value="LRR_4"/>
    <property type="match status" value="1"/>
</dbReference>
<dbReference type="InterPro" id="IPR032675">
    <property type="entry name" value="LRR_dom_sf"/>
</dbReference>
<name>A0A3Q7XT13_CICAR</name>
<dbReference type="InterPro" id="IPR051848">
    <property type="entry name" value="PGIP"/>
</dbReference>
<dbReference type="Gene3D" id="3.80.10.10">
    <property type="entry name" value="Ribonuclease Inhibitor"/>
    <property type="match status" value="1"/>
</dbReference>
<evidence type="ECO:0000313" key="4">
    <source>
        <dbReference type="Proteomes" id="UP000087171"/>
    </source>
</evidence>
<reference evidence="5" key="2">
    <citation type="submission" date="2025-08" db="UniProtKB">
        <authorList>
            <consortium name="RefSeq"/>
        </authorList>
    </citation>
    <scope>IDENTIFICATION</scope>
    <source>
        <tissue evidence="5">Etiolated seedlings</tissue>
    </source>
</reference>
<evidence type="ECO:0000313" key="5">
    <source>
        <dbReference type="RefSeq" id="XP_027191038.1"/>
    </source>
</evidence>
<dbReference type="SMR" id="A0A3Q7XT13"/>
<evidence type="ECO:0000256" key="2">
    <source>
        <dbReference type="ARBA" id="ARBA00022614"/>
    </source>
</evidence>
<reference evidence="4" key="1">
    <citation type="journal article" date="2013" name="Nat. Biotechnol.">
        <title>Draft genome sequence of chickpea (Cicer arietinum) provides a resource for trait improvement.</title>
        <authorList>
            <person name="Varshney R.K."/>
            <person name="Song C."/>
            <person name="Saxena R.K."/>
            <person name="Azam S."/>
            <person name="Yu S."/>
            <person name="Sharpe A.G."/>
            <person name="Cannon S."/>
            <person name="Baek J."/>
            <person name="Rosen B.D."/>
            <person name="Tar'an B."/>
            <person name="Millan T."/>
            <person name="Zhang X."/>
            <person name="Ramsay L.D."/>
            <person name="Iwata A."/>
            <person name="Wang Y."/>
            <person name="Nelson W."/>
            <person name="Farmer A.D."/>
            <person name="Gaur P.M."/>
            <person name="Soderlund C."/>
            <person name="Penmetsa R.V."/>
            <person name="Xu C."/>
            <person name="Bharti A.K."/>
            <person name="He W."/>
            <person name="Winter P."/>
            <person name="Zhao S."/>
            <person name="Hane J.K."/>
            <person name="Carrasquilla-Garcia N."/>
            <person name="Condie J.A."/>
            <person name="Upadhyaya H.D."/>
            <person name="Luo M.C."/>
            <person name="Thudi M."/>
            <person name="Gowda C.L."/>
            <person name="Singh N.P."/>
            <person name="Lichtenzveig J."/>
            <person name="Gali K.K."/>
            <person name="Rubio J."/>
            <person name="Nadarajan N."/>
            <person name="Dolezel J."/>
            <person name="Bansal K.C."/>
            <person name="Xu X."/>
            <person name="Edwards D."/>
            <person name="Zhang G."/>
            <person name="Kahl G."/>
            <person name="Gil J."/>
            <person name="Singh K.B."/>
            <person name="Datta S.K."/>
            <person name="Jackson S.A."/>
            <person name="Wang J."/>
            <person name="Cook D.R."/>
        </authorList>
    </citation>
    <scope>NUCLEOTIDE SEQUENCE [LARGE SCALE GENOMIC DNA]</scope>
    <source>
        <strain evidence="4">cv. CDC Frontier</strain>
    </source>
</reference>
<sequence length="164" mass="18176">MANWDDYDETETEEPEEASLCLMADTKDKELHYIGSRNRLSGKIPASLANLNLAFLDLSRNALEGDASVFFGSKKETQQIVLGNNKFGFDFGKVGLSKNLEKLDLRNNKIYGTLPEGLTALKFLHKLNVSSNNLCGQIPSLRFDETSYAHNKCLCGSPLPPCKT</sequence>
<gene>
    <name evidence="5" type="primary">LOC101504619</name>
</gene>
<dbReference type="OrthoDB" id="1350379at2759"/>
<dbReference type="STRING" id="3827.A0A3Q7XT13"/>
<protein>
    <submittedName>
        <fullName evidence="5">Polygalacturonase inhibitor 2-like</fullName>
    </submittedName>
</protein>
<dbReference type="InterPro" id="IPR025875">
    <property type="entry name" value="Leu-rich_rpt_4"/>
</dbReference>
<keyword evidence="2" id="KW-0433">Leucine-rich repeat</keyword>
<keyword evidence="4" id="KW-1185">Reference proteome</keyword>
<evidence type="ECO:0000256" key="3">
    <source>
        <dbReference type="ARBA" id="ARBA00022737"/>
    </source>
</evidence>
<accession>A0A3Q7XT13</accession>
<organism evidence="4 5">
    <name type="scientific">Cicer arietinum</name>
    <name type="common">Chickpea</name>
    <name type="synonym">Garbanzo</name>
    <dbReference type="NCBI Taxonomy" id="3827"/>
    <lineage>
        <taxon>Eukaryota</taxon>
        <taxon>Viridiplantae</taxon>
        <taxon>Streptophyta</taxon>
        <taxon>Embryophyta</taxon>
        <taxon>Tracheophyta</taxon>
        <taxon>Spermatophyta</taxon>
        <taxon>Magnoliopsida</taxon>
        <taxon>eudicotyledons</taxon>
        <taxon>Gunneridae</taxon>
        <taxon>Pentapetalae</taxon>
        <taxon>rosids</taxon>
        <taxon>fabids</taxon>
        <taxon>Fabales</taxon>
        <taxon>Fabaceae</taxon>
        <taxon>Papilionoideae</taxon>
        <taxon>50 kb inversion clade</taxon>
        <taxon>NPAAA clade</taxon>
        <taxon>Hologalegina</taxon>
        <taxon>IRL clade</taxon>
        <taxon>Cicereae</taxon>
        <taxon>Cicer</taxon>
    </lineage>
</organism>
<evidence type="ECO:0000256" key="1">
    <source>
        <dbReference type="ARBA" id="ARBA00004196"/>
    </source>
</evidence>
<dbReference type="Proteomes" id="UP000087171">
    <property type="component" value="Chromosome Ca6"/>
</dbReference>
<dbReference type="SUPFAM" id="SSF52058">
    <property type="entry name" value="L domain-like"/>
    <property type="match status" value="1"/>
</dbReference>
<dbReference type="PANTHER" id="PTHR48059:SF24">
    <property type="entry name" value="POLYGALACTURONASE INHIBITOR"/>
    <property type="match status" value="1"/>
</dbReference>
<dbReference type="AlphaFoldDB" id="A0A3Q7XT13"/>
<comment type="subcellular location">
    <subcellularLocation>
        <location evidence="1">Cell envelope</location>
    </subcellularLocation>
</comment>
<dbReference type="RefSeq" id="XP_027191038.1">
    <property type="nucleotide sequence ID" value="XM_027335237.1"/>
</dbReference>
<keyword evidence="3" id="KW-0677">Repeat</keyword>
<dbReference type="PANTHER" id="PTHR48059">
    <property type="entry name" value="POLYGALACTURONASE INHIBITOR 1"/>
    <property type="match status" value="1"/>
</dbReference>
<proteinExistence type="predicted"/>